<evidence type="ECO:0000313" key="5">
    <source>
        <dbReference type="Proteomes" id="UP000836402"/>
    </source>
</evidence>
<dbReference type="AlphaFoldDB" id="A0A177VHI2"/>
<comment type="caution">
    <text evidence="3">The sequence shown here is derived from an EMBL/GenBank/DDBJ whole genome shotgun (WGS) entry which is preliminary data.</text>
</comment>
<feature type="region of interest" description="Disordered" evidence="1">
    <location>
        <begin position="152"/>
        <end position="273"/>
    </location>
</feature>
<feature type="region of interest" description="Disordered" evidence="1">
    <location>
        <begin position="65"/>
        <end position="84"/>
    </location>
</feature>
<evidence type="ECO:0008006" key="6">
    <source>
        <dbReference type="Google" id="ProtNLM"/>
    </source>
</evidence>
<evidence type="ECO:0000313" key="4">
    <source>
        <dbReference type="Proteomes" id="UP000077671"/>
    </source>
</evidence>
<dbReference type="Proteomes" id="UP000836402">
    <property type="component" value="Unassembled WGS sequence"/>
</dbReference>
<keyword evidence="5" id="KW-1185">Reference proteome</keyword>
<reference evidence="2" key="3">
    <citation type="submission" date="2020-10" db="EMBL/GenBank/DDBJ databases">
        <authorList>
            <person name="Sedaghatjoo S."/>
        </authorList>
    </citation>
    <scope>NUCLEOTIDE SEQUENCE</scope>
    <source>
        <strain evidence="2">AZH3</strain>
    </source>
</reference>
<feature type="compositionally biased region" description="Low complexity" evidence="1">
    <location>
        <begin position="188"/>
        <end position="200"/>
    </location>
</feature>
<accession>A0A177VHI2</accession>
<name>A0A177VHI2_9BASI</name>
<dbReference type="EMBL" id="CAJHJG010004933">
    <property type="protein sequence ID" value="CAD6946149.1"/>
    <property type="molecule type" value="Genomic_DNA"/>
</dbReference>
<sequence length="436" mass="45681">MTSNTNTADGGSYHSAAHHQNTAPQDWDTAPAEAHALEVVAAAAAAAAAGLQVDNSHAGFYASHHAQHAPAPPGVHEGVPAQPSAAEQALIDVTAEMYAAASHLSAHDPASMSGGSEALFDWGPLALANTSAPPPLAPGTHLDSMIPAPEVHDTITSSQSDGLPTGRASRARGGRKTTRSSGTVAEGPSSSQAGPSSSRSKPARSKKARVPPTAVVSATGKGGDDDDDDNDDDEEDDDDDDDDGGAMNAGTSAARGKRKAGSGKDIPSTVGGPELQQVWRSAIEARIAAMNQDSRHVHTTQKRFLTADAQLSEPASPCDSCGRNSLPCYLSPPHIKCCSCTLKGETCSFGLVRHSRKRKALSERDTTLRHARQGYIQKWRTLMRSIVTESRSRGAEDIAKLVEDRLGACINEMAEDLESWVPKDPILHVKPGKLQA</sequence>
<evidence type="ECO:0000313" key="2">
    <source>
        <dbReference type="EMBL" id="CAD6946149.1"/>
    </source>
</evidence>
<reference evidence="3" key="2">
    <citation type="journal article" date="2019" name="IMA Fungus">
        <title>Genome sequencing and comparison of five Tilletia species to identify candidate genes for the detection of regulated species infecting wheat.</title>
        <authorList>
            <person name="Nguyen H.D.T."/>
            <person name="Sultana T."/>
            <person name="Kesanakurti P."/>
            <person name="Hambleton S."/>
        </authorList>
    </citation>
    <scope>NUCLEOTIDE SEQUENCE</scope>
    <source>
        <strain evidence="3">DAOMC 238032</strain>
    </source>
</reference>
<dbReference type="Proteomes" id="UP000077671">
    <property type="component" value="Unassembled WGS sequence"/>
</dbReference>
<proteinExistence type="predicted"/>
<gene>
    <name evidence="3" type="ORF">A4X03_0g1907</name>
    <name evidence="2" type="ORF">JKIAZH3_G1670</name>
</gene>
<feature type="region of interest" description="Disordered" evidence="1">
    <location>
        <begin position="1"/>
        <end position="26"/>
    </location>
</feature>
<feature type="compositionally biased region" description="Acidic residues" evidence="1">
    <location>
        <begin position="224"/>
        <end position="244"/>
    </location>
</feature>
<evidence type="ECO:0000256" key="1">
    <source>
        <dbReference type="SAM" id="MobiDB-lite"/>
    </source>
</evidence>
<dbReference type="EMBL" id="LWDD02000169">
    <property type="protein sequence ID" value="KAE8263139.1"/>
    <property type="molecule type" value="Genomic_DNA"/>
</dbReference>
<feature type="compositionally biased region" description="Basic residues" evidence="1">
    <location>
        <begin position="169"/>
        <end position="178"/>
    </location>
</feature>
<protein>
    <recommendedName>
        <fullName evidence="6">Zn(2)-C6 fungal-type domain-containing protein</fullName>
    </recommendedName>
</protein>
<reference evidence="3" key="1">
    <citation type="submission" date="2016-04" db="EMBL/GenBank/DDBJ databases">
        <authorList>
            <person name="Nguyen H.D."/>
            <person name="Kesanakurti P."/>
            <person name="Cullis J."/>
            <person name="Levesque C.A."/>
            <person name="Hambleton S."/>
        </authorList>
    </citation>
    <scope>NUCLEOTIDE SEQUENCE</scope>
    <source>
        <strain evidence="3">DAOMC 238032</strain>
    </source>
</reference>
<organism evidence="3 4">
    <name type="scientific">Tilletia caries</name>
    <name type="common">wheat bunt fungus</name>
    <dbReference type="NCBI Taxonomy" id="13290"/>
    <lineage>
        <taxon>Eukaryota</taxon>
        <taxon>Fungi</taxon>
        <taxon>Dikarya</taxon>
        <taxon>Basidiomycota</taxon>
        <taxon>Ustilaginomycotina</taxon>
        <taxon>Exobasidiomycetes</taxon>
        <taxon>Tilletiales</taxon>
        <taxon>Tilletiaceae</taxon>
        <taxon>Tilletia</taxon>
    </lineage>
</organism>
<evidence type="ECO:0000313" key="3">
    <source>
        <dbReference type="EMBL" id="KAE8263139.1"/>
    </source>
</evidence>